<keyword evidence="2" id="KW-0812">Transmembrane</keyword>
<dbReference type="EMBL" id="CACSAS010000001">
    <property type="protein sequence ID" value="CAA0111531.1"/>
    <property type="molecule type" value="Genomic_DNA"/>
</dbReference>
<feature type="compositionally biased region" description="Low complexity" evidence="1">
    <location>
        <begin position="109"/>
        <end position="123"/>
    </location>
</feature>
<feature type="region of interest" description="Disordered" evidence="1">
    <location>
        <begin position="101"/>
        <end position="123"/>
    </location>
</feature>
<reference evidence="3 4" key="1">
    <citation type="submission" date="2019-12" db="EMBL/GenBank/DDBJ databases">
        <authorList>
            <person name="Reyes-Prieto M."/>
        </authorList>
    </citation>
    <scope>NUCLEOTIDE SEQUENCE [LARGE SCALE GENOMIC DNA]</scope>
    <source>
        <strain evidence="3">HF14-78462</strain>
    </source>
</reference>
<keyword evidence="2" id="KW-0472">Membrane</keyword>
<dbReference type="AlphaFoldDB" id="A0A5S9Q1Y5"/>
<keyword evidence="4" id="KW-1185">Reference proteome</keyword>
<feature type="transmembrane region" description="Helical" evidence="2">
    <location>
        <begin position="130"/>
        <end position="148"/>
    </location>
</feature>
<evidence type="ECO:0000256" key="1">
    <source>
        <dbReference type="SAM" id="MobiDB-lite"/>
    </source>
</evidence>
<dbReference type="RefSeq" id="WP_159601008.1">
    <property type="nucleotide sequence ID" value="NZ_CACSAS010000001.1"/>
</dbReference>
<evidence type="ECO:0008006" key="5">
    <source>
        <dbReference type="Google" id="ProtNLM"/>
    </source>
</evidence>
<keyword evidence="2" id="KW-1133">Transmembrane helix</keyword>
<evidence type="ECO:0000313" key="4">
    <source>
        <dbReference type="Proteomes" id="UP000433050"/>
    </source>
</evidence>
<dbReference type="InterPro" id="IPR009937">
    <property type="entry name" value="Phage_holin_3_6"/>
</dbReference>
<sequence length="151" mass="15069">MLRLLLAIAGAEVRQAARVAVRRTAITAALFVIGGVLLVAAFFAFLVAGFVLLAERYDPATAALIVAGFMLIVGLIFVLVALLRTRRPPARPSYGAGLGLSAAPPPASPAAAPAAAAPGPAPSGKAEPDVSTVLAIAAGAALVGLILGRRV</sequence>
<organism evidence="3 4">
    <name type="scientific">Starkeya nomas</name>
    <dbReference type="NCBI Taxonomy" id="2666134"/>
    <lineage>
        <taxon>Bacteria</taxon>
        <taxon>Pseudomonadati</taxon>
        <taxon>Pseudomonadota</taxon>
        <taxon>Alphaproteobacteria</taxon>
        <taxon>Hyphomicrobiales</taxon>
        <taxon>Xanthobacteraceae</taxon>
        <taxon>Starkeya</taxon>
    </lineage>
</organism>
<dbReference type="Proteomes" id="UP000433050">
    <property type="component" value="Unassembled WGS sequence"/>
</dbReference>
<feature type="transmembrane region" description="Helical" evidence="2">
    <location>
        <begin position="60"/>
        <end position="83"/>
    </location>
</feature>
<feature type="transmembrane region" description="Helical" evidence="2">
    <location>
        <begin position="26"/>
        <end position="53"/>
    </location>
</feature>
<dbReference type="Pfam" id="PF07332">
    <property type="entry name" value="Phage_holin_3_6"/>
    <property type="match status" value="1"/>
</dbReference>
<evidence type="ECO:0000256" key="2">
    <source>
        <dbReference type="SAM" id="Phobius"/>
    </source>
</evidence>
<gene>
    <name evidence="3" type="ORF">STARVERO_03948</name>
</gene>
<protein>
    <recommendedName>
        <fullName evidence="5">Holin-X, holin superfamily III</fullName>
    </recommendedName>
</protein>
<evidence type="ECO:0000313" key="3">
    <source>
        <dbReference type="EMBL" id="CAA0111531.1"/>
    </source>
</evidence>
<name>A0A5S9Q1Y5_9HYPH</name>
<accession>A0A5S9Q1Y5</accession>
<proteinExistence type="predicted"/>